<evidence type="ECO:0000256" key="1">
    <source>
        <dbReference type="ARBA" id="ARBA00022801"/>
    </source>
</evidence>
<dbReference type="CDD" id="cd05830">
    <property type="entry name" value="Sortase_E"/>
    <property type="match status" value="1"/>
</dbReference>
<dbReference type="InterPro" id="IPR005754">
    <property type="entry name" value="Sortase"/>
</dbReference>
<keyword evidence="5" id="KW-1185">Reference proteome</keyword>
<comment type="caution">
    <text evidence="4">The sequence shown here is derived from an EMBL/GenBank/DDBJ whole genome shotgun (WGS) entry which is preliminary data.</text>
</comment>
<organism evidence="4 5">
    <name type="scientific">Virgisporangium ochraceum</name>
    <dbReference type="NCBI Taxonomy" id="65505"/>
    <lineage>
        <taxon>Bacteria</taxon>
        <taxon>Bacillati</taxon>
        <taxon>Actinomycetota</taxon>
        <taxon>Actinomycetes</taxon>
        <taxon>Micromonosporales</taxon>
        <taxon>Micromonosporaceae</taxon>
        <taxon>Virgisporangium</taxon>
    </lineage>
</organism>
<feature type="active site" description="Proton donor/acceptor" evidence="2">
    <location>
        <position position="299"/>
    </location>
</feature>
<name>A0A8J3ZRV3_9ACTN</name>
<accession>A0A8J3ZRV3</accession>
<dbReference type="GO" id="GO:0016787">
    <property type="term" value="F:hydrolase activity"/>
    <property type="evidence" value="ECO:0007669"/>
    <property type="project" value="UniProtKB-KW"/>
</dbReference>
<dbReference type="InterPro" id="IPR053465">
    <property type="entry name" value="Sortase_Class_E"/>
</dbReference>
<keyword evidence="1" id="KW-0378">Hydrolase</keyword>
<feature type="active site" description="Acyl-thioester intermediate" evidence="2">
    <location>
        <position position="365"/>
    </location>
</feature>
<dbReference type="InterPro" id="IPR023365">
    <property type="entry name" value="Sortase_dom-sf"/>
</dbReference>
<evidence type="ECO:0000313" key="4">
    <source>
        <dbReference type="EMBL" id="GIJ66351.1"/>
    </source>
</evidence>
<dbReference type="EMBL" id="BOPH01000017">
    <property type="protein sequence ID" value="GIJ66351.1"/>
    <property type="molecule type" value="Genomic_DNA"/>
</dbReference>
<dbReference type="AlphaFoldDB" id="A0A8J3ZRV3"/>
<evidence type="ECO:0000256" key="3">
    <source>
        <dbReference type="SAM" id="MobiDB-lite"/>
    </source>
</evidence>
<dbReference type="NCBIfam" id="NF033747">
    <property type="entry name" value="class_E_sortase"/>
    <property type="match status" value="1"/>
</dbReference>
<proteinExistence type="predicted"/>
<dbReference type="Proteomes" id="UP000635606">
    <property type="component" value="Unassembled WGS sequence"/>
</dbReference>
<dbReference type="NCBIfam" id="TIGR01076">
    <property type="entry name" value="sortase_fam"/>
    <property type="match status" value="1"/>
</dbReference>
<dbReference type="InterPro" id="IPR042003">
    <property type="entry name" value="Sortase_E"/>
</dbReference>
<dbReference type="Gene3D" id="2.40.260.10">
    <property type="entry name" value="Sortase"/>
    <property type="match status" value="1"/>
</dbReference>
<protein>
    <recommendedName>
        <fullName evidence="6">Class E sortase</fullName>
    </recommendedName>
</protein>
<reference evidence="4" key="1">
    <citation type="submission" date="2021-01" db="EMBL/GenBank/DDBJ databases">
        <title>Whole genome shotgun sequence of Virgisporangium ochraceum NBRC 16418.</title>
        <authorList>
            <person name="Komaki H."/>
            <person name="Tamura T."/>
        </authorList>
    </citation>
    <scope>NUCLEOTIDE SEQUENCE</scope>
    <source>
        <strain evidence="4">NBRC 16418</strain>
    </source>
</reference>
<sequence length="402" mass="43280">MTSQPAHRPRHRPAHAAPPDHDEGSIDNEPTSALPAHRLPPIRPDFLDTAPPPPAREVGDRSGRRSRGRETSVPVTIGSESGNDPRDVETLGENGPGTTDATATSVLTPVVPEDRTAIIPRLHGRGELRVAETADRNSTGDGRQAPRGVRVIPLRPVQTADGYRSVYSEVTRTTPATVARTVARGTGELLITLGLIVLLFAAYEVWGKAAIVNAEQNDLDRQLAQQFAQQPSTSPSAGLGAAVPPPLSGGALARLYIPRLDKNWVVVQGVTQKDIRYAPGHYPNTAMPGEVGNFSVAGHRNRAIFWDLDQLRVGDPIVVETAQTFYVYRVTQSHVVLPTAVQVVAPVPGQPGKKPQDMMLTLTTCNPKFNNYQRLIIHAKLDPGDPSSVVQRTAGRPREIGG</sequence>
<evidence type="ECO:0008006" key="6">
    <source>
        <dbReference type="Google" id="ProtNLM"/>
    </source>
</evidence>
<dbReference type="Pfam" id="PF04203">
    <property type="entry name" value="Sortase"/>
    <property type="match status" value="1"/>
</dbReference>
<feature type="region of interest" description="Disordered" evidence="3">
    <location>
        <begin position="1"/>
        <end position="106"/>
    </location>
</feature>
<dbReference type="RefSeq" id="WP_203926319.1">
    <property type="nucleotide sequence ID" value="NZ_BOPH01000017.1"/>
</dbReference>
<gene>
    <name evidence="4" type="ORF">Voc01_012680</name>
</gene>
<feature type="compositionally biased region" description="Polar residues" evidence="3">
    <location>
        <begin position="96"/>
        <end position="106"/>
    </location>
</feature>
<dbReference type="SUPFAM" id="SSF63817">
    <property type="entry name" value="Sortase"/>
    <property type="match status" value="1"/>
</dbReference>
<evidence type="ECO:0000313" key="5">
    <source>
        <dbReference type="Proteomes" id="UP000635606"/>
    </source>
</evidence>
<evidence type="ECO:0000256" key="2">
    <source>
        <dbReference type="PIRSR" id="PIRSR605754-1"/>
    </source>
</evidence>